<organism evidence="1 2">
    <name type="scientific">Candidatus Thiomargarita nelsonii</name>
    <dbReference type="NCBI Taxonomy" id="1003181"/>
    <lineage>
        <taxon>Bacteria</taxon>
        <taxon>Pseudomonadati</taxon>
        <taxon>Pseudomonadota</taxon>
        <taxon>Gammaproteobacteria</taxon>
        <taxon>Thiotrichales</taxon>
        <taxon>Thiotrichaceae</taxon>
        <taxon>Thiomargarita</taxon>
    </lineage>
</organism>
<evidence type="ECO:0000313" key="2">
    <source>
        <dbReference type="Proteomes" id="UP000030428"/>
    </source>
</evidence>
<dbReference type="Proteomes" id="UP000030428">
    <property type="component" value="Unassembled WGS sequence"/>
</dbReference>
<gene>
    <name evidence="1" type="ORF">PN36_33385</name>
</gene>
<dbReference type="AlphaFoldDB" id="A0A4E0RB63"/>
<accession>A0A4E0RB63</accession>
<comment type="caution">
    <text evidence="1">The sequence shown here is derived from an EMBL/GenBank/DDBJ whole genome shotgun (WGS) entry which is preliminary data.</text>
</comment>
<name>A0A4E0RB63_9GAMM</name>
<protein>
    <submittedName>
        <fullName evidence="1">Uncharacterized protein</fullName>
    </submittedName>
</protein>
<feature type="non-terminal residue" evidence="1">
    <location>
        <position position="156"/>
    </location>
</feature>
<sequence length="156" mass="18042">MIYDPLTLAEHNRILMRAWALGATPKSVSTEHQEEDDDDNKESVPLPNQMTVTIVCVMRPDKILTKLRNELKFKRIEAGIYHSKEVLEKWIICPSELALVPKNYPLLPLARGKRLEKFISLCVREGLNDYLRLILDIGLATSPEAYWRKILEVKQM</sequence>
<proteinExistence type="predicted"/>
<keyword evidence="2" id="KW-1185">Reference proteome</keyword>
<dbReference type="EMBL" id="JSZA02000342">
    <property type="protein sequence ID" value="TGN99806.1"/>
    <property type="molecule type" value="Genomic_DNA"/>
</dbReference>
<reference evidence="1 2" key="1">
    <citation type="journal article" date="2016" name="Front. Microbiol.">
        <title>Single-Cell (Meta-)Genomics of a Dimorphic Candidatus Thiomargarita nelsonii Reveals Genomic Plasticity.</title>
        <authorList>
            <person name="Flood B.E."/>
            <person name="Fliss P."/>
            <person name="Jones D.S."/>
            <person name="Dick G.J."/>
            <person name="Jain S."/>
            <person name="Kaster A.K."/>
            <person name="Winkel M."/>
            <person name="Mussmann M."/>
            <person name="Bailey J."/>
        </authorList>
    </citation>
    <scope>NUCLEOTIDE SEQUENCE [LARGE SCALE GENOMIC DNA]</scope>
    <source>
        <strain evidence="1">Hydrate Ridge</strain>
    </source>
</reference>
<evidence type="ECO:0000313" key="1">
    <source>
        <dbReference type="EMBL" id="TGN99806.1"/>
    </source>
</evidence>